<dbReference type="EMBL" id="AM180252">
    <property type="protein sequence ID" value="CAJ54311.1"/>
    <property type="molecule type" value="Genomic_DNA"/>
</dbReference>
<evidence type="ECO:0000313" key="2">
    <source>
        <dbReference type="Proteomes" id="UP000002430"/>
    </source>
</evidence>
<dbReference type="AlphaFoldDB" id="Q1MRR5"/>
<gene>
    <name evidence="1" type="ordered locus">LI0255</name>
</gene>
<organism evidence="1 2">
    <name type="scientific">Lawsonia intracellularis (strain PHE/MN1-00)</name>
    <dbReference type="NCBI Taxonomy" id="363253"/>
    <lineage>
        <taxon>Bacteria</taxon>
        <taxon>Pseudomonadati</taxon>
        <taxon>Thermodesulfobacteriota</taxon>
        <taxon>Desulfovibrionia</taxon>
        <taxon>Desulfovibrionales</taxon>
        <taxon>Desulfovibrionaceae</taxon>
        <taxon>Lawsonia</taxon>
    </lineage>
</organism>
<dbReference type="Proteomes" id="UP000002430">
    <property type="component" value="Chromosome"/>
</dbReference>
<dbReference type="HOGENOM" id="CLU_1487263_0_0_7"/>
<accession>Q1MRR5</accession>
<dbReference type="KEGG" id="lip:LI0255"/>
<dbReference type="OrthoDB" id="9808140at2"/>
<keyword evidence="2" id="KW-1185">Reference proteome</keyword>
<name>Q1MRR5_LAWIP</name>
<sequence length="181" mass="21033">MFTFQQIFHSFIFSHIIALIDSSSVLIPTSKITIFDHTKWHLYETSTHCIKKYRKISSLIKNNDSIELKEYQSIKRNLILFLFSFSQTAPEIHSELVDTLKTFSYAILVDYRVPERNLDIPSFVINYGLFFCTAKKGFSFFQTFIKKNAIEGIIYTYSLNSILRKTICAGSITILCIQNIK</sequence>
<evidence type="ECO:0000313" key="1">
    <source>
        <dbReference type="EMBL" id="CAJ54311.1"/>
    </source>
</evidence>
<dbReference type="STRING" id="363253.LI0255"/>
<protein>
    <submittedName>
        <fullName evidence="1">NA</fullName>
    </submittedName>
</protein>
<reference evidence="1 2" key="1">
    <citation type="submission" date="2005-11" db="EMBL/GenBank/DDBJ databases">
        <title>The complete genome sequence of Lawsonia intracellularis: the causative agent of proliferative enteropathy.</title>
        <authorList>
            <person name="Kaur K."/>
            <person name="Zhang Q."/>
            <person name="Beckler D."/>
            <person name="Munir S."/>
            <person name="Li L."/>
            <person name="Kinsley K."/>
            <person name="Herron L."/>
            <person name="Peterson A."/>
            <person name="May B."/>
            <person name="Singh S."/>
            <person name="Gebhart C."/>
            <person name="Kapur V."/>
        </authorList>
    </citation>
    <scope>NUCLEOTIDE SEQUENCE [LARGE SCALE GENOMIC DNA]</scope>
    <source>
        <strain evidence="1 2">PHE/MN1-00</strain>
    </source>
</reference>
<proteinExistence type="predicted"/>